<evidence type="ECO:0000256" key="5">
    <source>
        <dbReference type="ARBA" id="ARBA00023054"/>
    </source>
</evidence>
<sequence length="278" mass="32199">LQVRMEEELAVNSSHAFSLCQYLAYSRGERASRVETVKDVISQQSKKIKEAHYTKEEVKRILATTSNLVEIEMNNELINISHNTFLLLRQMMKQAEETNATLKMNLSEIQNLELLKAVAQFEKEIHDKKAERTATILKDPSLLDESIKNLSSDFVSEFYRNDLINLTNALQKSSMDHDTSVSALKQRMQTTEEKLASEAKFRNQEQKRINDMEKSQLEMEKRMRDISEQLALKEAELEKKFQSTNTYINMQKILQSKNAIIQRMRAGKSNEDDIEATD</sequence>
<feature type="coiled-coil region" evidence="8">
    <location>
        <begin position="202"/>
        <end position="236"/>
    </location>
</feature>
<dbReference type="GO" id="GO:1903565">
    <property type="term" value="P:negative regulation of protein localization to cilium"/>
    <property type="evidence" value="ECO:0007669"/>
    <property type="project" value="TreeGrafter"/>
</dbReference>
<feature type="non-terminal residue" evidence="9">
    <location>
        <position position="1"/>
    </location>
</feature>
<dbReference type="PANTHER" id="PTHR21635">
    <property type="entry name" value="LEUCINE ZIPPER TRANSCRIPTION FACTOR LIKE"/>
    <property type="match status" value="1"/>
</dbReference>
<dbReference type="Proteomes" id="UP001328107">
    <property type="component" value="Unassembled WGS sequence"/>
</dbReference>
<evidence type="ECO:0000313" key="9">
    <source>
        <dbReference type="EMBL" id="GMR53092.1"/>
    </source>
</evidence>
<accession>A0AAN5CZW7</accession>
<dbReference type="AlphaFoldDB" id="A0AAN5CZW7"/>
<evidence type="ECO:0000256" key="3">
    <source>
        <dbReference type="ARBA" id="ARBA00018920"/>
    </source>
</evidence>
<evidence type="ECO:0000313" key="10">
    <source>
        <dbReference type="Proteomes" id="UP001328107"/>
    </source>
</evidence>
<comment type="similarity">
    <text evidence="2">Belongs to the LZTFL1 family.</text>
</comment>
<keyword evidence="4" id="KW-0963">Cytoplasm</keyword>
<dbReference type="InterPro" id="IPR026157">
    <property type="entry name" value="LZTFL1"/>
</dbReference>
<comment type="function">
    <text evidence="6">Regulates ciliary localization of the BBSome complex. Together with the BBSome complex, controls SMO ciliary trafficking and contributes to the sonic hedgehog (SHH) pathway regulation. May play a role in neurite outgrowth. May have tumor suppressor function.</text>
</comment>
<evidence type="ECO:0000256" key="4">
    <source>
        <dbReference type="ARBA" id="ARBA00022490"/>
    </source>
</evidence>
<evidence type="ECO:0000256" key="8">
    <source>
        <dbReference type="SAM" id="Coils"/>
    </source>
</evidence>
<name>A0AAN5CZW7_9BILA</name>
<evidence type="ECO:0000256" key="2">
    <source>
        <dbReference type="ARBA" id="ARBA00008868"/>
    </source>
</evidence>
<evidence type="ECO:0000256" key="7">
    <source>
        <dbReference type="ARBA" id="ARBA00026004"/>
    </source>
</evidence>
<dbReference type="Pfam" id="PF15294">
    <property type="entry name" value="Leu_zip"/>
    <property type="match status" value="2"/>
</dbReference>
<evidence type="ECO:0000256" key="6">
    <source>
        <dbReference type="ARBA" id="ARBA00024898"/>
    </source>
</evidence>
<comment type="subcellular location">
    <subcellularLocation>
        <location evidence="1">Cytoplasm</location>
    </subcellularLocation>
</comment>
<reference evidence="10" key="1">
    <citation type="submission" date="2022-10" db="EMBL/GenBank/DDBJ databases">
        <title>Genome assembly of Pristionchus species.</title>
        <authorList>
            <person name="Yoshida K."/>
            <person name="Sommer R.J."/>
        </authorList>
    </citation>
    <scope>NUCLEOTIDE SEQUENCE [LARGE SCALE GENOMIC DNA]</scope>
    <source>
        <strain evidence="10">RS5460</strain>
    </source>
</reference>
<comment type="subunit">
    <text evidence="7">Self-associates. Interacts with BBS9; the interaction mediates the association of LZTL1 with the BBsome complex and regulates BBSome ciliary trafficking.</text>
</comment>
<keyword evidence="10" id="KW-1185">Reference proteome</keyword>
<gene>
    <name evidence="9" type="ORF">PMAYCL1PPCAC_23287</name>
</gene>
<comment type="caution">
    <text evidence="9">The sequence shown here is derived from an EMBL/GenBank/DDBJ whole genome shotgun (WGS) entry which is preliminary data.</text>
</comment>
<organism evidence="9 10">
    <name type="scientific">Pristionchus mayeri</name>
    <dbReference type="NCBI Taxonomy" id="1317129"/>
    <lineage>
        <taxon>Eukaryota</taxon>
        <taxon>Metazoa</taxon>
        <taxon>Ecdysozoa</taxon>
        <taxon>Nematoda</taxon>
        <taxon>Chromadorea</taxon>
        <taxon>Rhabditida</taxon>
        <taxon>Rhabditina</taxon>
        <taxon>Diplogasteromorpha</taxon>
        <taxon>Diplogasteroidea</taxon>
        <taxon>Neodiplogasteridae</taxon>
        <taxon>Pristionchus</taxon>
    </lineage>
</organism>
<dbReference type="GO" id="GO:0005737">
    <property type="term" value="C:cytoplasm"/>
    <property type="evidence" value="ECO:0007669"/>
    <property type="project" value="UniProtKB-SubCell"/>
</dbReference>
<protein>
    <recommendedName>
        <fullName evidence="3">Leucine zipper transcription factor-like protein 1</fullName>
    </recommendedName>
</protein>
<dbReference type="EMBL" id="BTRK01000005">
    <property type="protein sequence ID" value="GMR53092.1"/>
    <property type="molecule type" value="Genomic_DNA"/>
</dbReference>
<dbReference type="PANTHER" id="PTHR21635:SF0">
    <property type="entry name" value="LEUCINE ZIPPER TRANSCRIPTION FACTOR-LIKE PROTEIN 1"/>
    <property type="match status" value="1"/>
</dbReference>
<evidence type="ECO:0000256" key="1">
    <source>
        <dbReference type="ARBA" id="ARBA00004496"/>
    </source>
</evidence>
<keyword evidence="5 8" id="KW-0175">Coiled coil</keyword>
<feature type="coiled-coil region" evidence="8">
    <location>
        <begin position="92"/>
        <end position="131"/>
    </location>
</feature>
<proteinExistence type="inferred from homology"/>